<proteinExistence type="inferred from homology"/>
<keyword evidence="12" id="KW-1185">Reference proteome</keyword>
<dbReference type="CDD" id="cd10030">
    <property type="entry name" value="UDG-F4_TTUDGA_SPO1dp_like"/>
    <property type="match status" value="1"/>
</dbReference>
<dbReference type="GO" id="GO:0051539">
    <property type="term" value="F:4 iron, 4 sulfur cluster binding"/>
    <property type="evidence" value="ECO:0007669"/>
    <property type="project" value="UniProtKB-KW"/>
</dbReference>
<evidence type="ECO:0000313" key="11">
    <source>
        <dbReference type="EMBL" id="TWT53795.1"/>
    </source>
</evidence>
<keyword evidence="3" id="KW-0004">4Fe-4S</keyword>
<dbReference type="SMART" id="SM00986">
    <property type="entry name" value="UDG"/>
    <property type="match status" value="1"/>
</dbReference>
<organism evidence="11 12">
    <name type="scientific">Rubripirellula amarantea</name>
    <dbReference type="NCBI Taxonomy" id="2527999"/>
    <lineage>
        <taxon>Bacteria</taxon>
        <taxon>Pseudomonadati</taxon>
        <taxon>Planctomycetota</taxon>
        <taxon>Planctomycetia</taxon>
        <taxon>Pirellulales</taxon>
        <taxon>Pirellulaceae</taxon>
        <taxon>Rubripirellula</taxon>
    </lineage>
</organism>
<evidence type="ECO:0000259" key="10">
    <source>
        <dbReference type="SMART" id="SM00986"/>
    </source>
</evidence>
<evidence type="ECO:0000256" key="8">
    <source>
        <dbReference type="ARBA" id="ARBA00023014"/>
    </source>
</evidence>
<dbReference type="Pfam" id="PF13566">
    <property type="entry name" value="DUF4130"/>
    <property type="match status" value="1"/>
</dbReference>
<keyword evidence="9" id="KW-0234">DNA repair</keyword>
<evidence type="ECO:0000256" key="4">
    <source>
        <dbReference type="ARBA" id="ARBA00022723"/>
    </source>
</evidence>
<keyword evidence="4" id="KW-0479">Metal-binding</keyword>
<dbReference type="GO" id="GO:0046872">
    <property type="term" value="F:metal ion binding"/>
    <property type="evidence" value="ECO:0007669"/>
    <property type="project" value="UniProtKB-KW"/>
</dbReference>
<dbReference type="RefSeq" id="WP_146513945.1">
    <property type="nucleotide sequence ID" value="NZ_SJPI01000001.1"/>
</dbReference>
<dbReference type="InterPro" id="IPR036895">
    <property type="entry name" value="Uracil-DNA_glycosylase-like_sf"/>
</dbReference>
<dbReference type="InterPro" id="IPR005122">
    <property type="entry name" value="Uracil-DNA_glycosylase-like"/>
</dbReference>
<comment type="similarity">
    <text evidence="1">Belongs to the uracil-DNA glycosylase (UDG) superfamily. Type 4 (UDGa) family.</text>
</comment>
<dbReference type="Gene3D" id="3.40.470.10">
    <property type="entry name" value="Uracil-DNA glycosylase-like domain"/>
    <property type="match status" value="1"/>
</dbReference>
<dbReference type="InterPro" id="IPR005273">
    <property type="entry name" value="Ura-DNA_glyco_family4"/>
</dbReference>
<evidence type="ECO:0000256" key="1">
    <source>
        <dbReference type="ARBA" id="ARBA00006521"/>
    </source>
</evidence>
<dbReference type="NCBIfam" id="TIGR03915">
    <property type="entry name" value="SAM_7_link_chp"/>
    <property type="match status" value="1"/>
</dbReference>
<reference evidence="11 12" key="1">
    <citation type="submission" date="2019-02" db="EMBL/GenBank/DDBJ databases">
        <title>Deep-cultivation of Planctomycetes and their phenomic and genomic characterization uncovers novel biology.</title>
        <authorList>
            <person name="Wiegand S."/>
            <person name="Jogler M."/>
            <person name="Boedeker C."/>
            <person name="Pinto D."/>
            <person name="Vollmers J."/>
            <person name="Rivas-Marin E."/>
            <person name="Kohn T."/>
            <person name="Peeters S.H."/>
            <person name="Heuer A."/>
            <person name="Rast P."/>
            <person name="Oberbeckmann S."/>
            <person name="Bunk B."/>
            <person name="Jeske O."/>
            <person name="Meyerdierks A."/>
            <person name="Storesund J.E."/>
            <person name="Kallscheuer N."/>
            <person name="Luecker S."/>
            <person name="Lage O.M."/>
            <person name="Pohl T."/>
            <person name="Merkel B.J."/>
            <person name="Hornburger P."/>
            <person name="Mueller R.-W."/>
            <person name="Bruemmer F."/>
            <person name="Labrenz M."/>
            <person name="Spormann A.M."/>
            <person name="Op Den Camp H."/>
            <person name="Overmann J."/>
            <person name="Amann R."/>
            <person name="Jetten M.S.M."/>
            <person name="Mascher T."/>
            <person name="Medema M.H."/>
            <person name="Devos D.P."/>
            <person name="Kaster A.-K."/>
            <person name="Ovreas L."/>
            <person name="Rohde M."/>
            <person name="Galperin M.Y."/>
            <person name="Jogler C."/>
        </authorList>
    </citation>
    <scope>NUCLEOTIDE SEQUENCE [LARGE SCALE GENOMIC DNA]</scope>
    <source>
        <strain evidence="11 12">Pla22</strain>
    </source>
</reference>
<gene>
    <name evidence="11" type="ORF">Pla22_14280</name>
</gene>
<dbReference type="InterPro" id="IPR023875">
    <property type="entry name" value="DNA_repair_put"/>
</dbReference>
<dbReference type="OrthoDB" id="5290748at2"/>
<dbReference type="GO" id="GO:0097506">
    <property type="term" value="F:deaminated base DNA N-glycosylase activity"/>
    <property type="evidence" value="ECO:0007669"/>
    <property type="project" value="UniProtKB-ARBA"/>
</dbReference>
<dbReference type="PANTHER" id="PTHR33693:SF9">
    <property type="entry name" value="TYPE-4 URACIL-DNA GLYCOSYLASE"/>
    <property type="match status" value="1"/>
</dbReference>
<evidence type="ECO:0000313" key="12">
    <source>
        <dbReference type="Proteomes" id="UP000316598"/>
    </source>
</evidence>
<protein>
    <recommendedName>
        <fullName evidence="2">Type-4 uracil-DNA glycosylase</fullName>
    </recommendedName>
</protein>
<dbReference type="NCBIfam" id="TIGR03914">
    <property type="entry name" value="UDG_fam_dom"/>
    <property type="match status" value="1"/>
</dbReference>
<dbReference type="PANTHER" id="PTHR33693">
    <property type="entry name" value="TYPE-5 URACIL-DNA GLYCOSYLASE"/>
    <property type="match status" value="1"/>
</dbReference>
<evidence type="ECO:0000256" key="3">
    <source>
        <dbReference type="ARBA" id="ARBA00022485"/>
    </source>
</evidence>
<sequence length="482" mass="55044">MEFVNADNFDQWRVHARRLISNDVSPMEVQWTDAENQPSLFGPESPEASIPKASSIGTRPFSVPKTFLTLAETVACHRDAGRWSLLYRTLWRILHDQRHLLEITTDDDVHALNQMNKAVTRDVHKMKAFVRFRKLVTDDATEQFVAWHRPDHRIVRLAAPFFARRFKAMNWSIMTPDESAIWDQKSLAYRPGVPSSEAPSGDELETLWKTYYASIFNPARVKVATMKREMPVRHWATLPEASLIDDLLREAPARVETMIEQNEGFAETATKFMPELVDLPALQKAAECCRACPLHQHATQTVFGEGPPNARVVFVGEQPGDREDREGHPFVGPAGQLLDESLQIAGVKRDEIYITNVVKHFKFTETDTPRGKRRLHQKPNSREVFACRPWLEAELVAIKPEFVICLGATAAQALFGRDFRITKDRGRRRQTEWCLNTLATWHPAAILRMPDHQRQLQMRQQLVSDLRQVSLSTDSSMGHPGS</sequence>
<dbReference type="GO" id="GO:0006281">
    <property type="term" value="P:DNA repair"/>
    <property type="evidence" value="ECO:0007669"/>
    <property type="project" value="UniProtKB-KW"/>
</dbReference>
<keyword evidence="6" id="KW-0378">Hydrolase</keyword>
<accession>A0A5C5WV00</accession>
<dbReference type="Pfam" id="PF03167">
    <property type="entry name" value="UDG"/>
    <property type="match status" value="1"/>
</dbReference>
<evidence type="ECO:0000256" key="5">
    <source>
        <dbReference type="ARBA" id="ARBA00022763"/>
    </source>
</evidence>
<dbReference type="EMBL" id="SJPI01000001">
    <property type="protein sequence ID" value="TWT53795.1"/>
    <property type="molecule type" value="Genomic_DNA"/>
</dbReference>
<evidence type="ECO:0000256" key="9">
    <source>
        <dbReference type="ARBA" id="ARBA00023204"/>
    </source>
</evidence>
<dbReference type="SUPFAM" id="SSF52141">
    <property type="entry name" value="Uracil-DNA glycosylase-like"/>
    <property type="match status" value="1"/>
</dbReference>
<evidence type="ECO:0000256" key="2">
    <source>
        <dbReference type="ARBA" id="ARBA00019403"/>
    </source>
</evidence>
<dbReference type="Proteomes" id="UP000316598">
    <property type="component" value="Unassembled WGS sequence"/>
</dbReference>
<keyword evidence="5" id="KW-0227">DNA damage</keyword>
<feature type="domain" description="Uracil-DNA glycosylase-like" evidence="10">
    <location>
        <begin position="303"/>
        <end position="467"/>
    </location>
</feature>
<dbReference type="AlphaFoldDB" id="A0A5C5WV00"/>
<comment type="caution">
    <text evidence="11">The sequence shown here is derived from an EMBL/GenBank/DDBJ whole genome shotgun (WGS) entry which is preliminary data.</text>
</comment>
<keyword evidence="8" id="KW-0411">Iron-sulfur</keyword>
<dbReference type="InterPro" id="IPR025404">
    <property type="entry name" value="DUF4130"/>
</dbReference>
<dbReference type="InterPro" id="IPR051536">
    <property type="entry name" value="UDG_Type-4/5"/>
</dbReference>
<name>A0A5C5WV00_9BACT</name>
<dbReference type="SMART" id="SM00987">
    <property type="entry name" value="UreE_C"/>
    <property type="match status" value="1"/>
</dbReference>
<keyword evidence="7" id="KW-0408">Iron</keyword>
<evidence type="ECO:0000256" key="6">
    <source>
        <dbReference type="ARBA" id="ARBA00022801"/>
    </source>
</evidence>
<dbReference type="NCBIfam" id="TIGR00758">
    <property type="entry name" value="UDG_fam4"/>
    <property type="match status" value="1"/>
</dbReference>
<evidence type="ECO:0000256" key="7">
    <source>
        <dbReference type="ARBA" id="ARBA00023004"/>
    </source>
</evidence>